<sequence length="381" mass="42613">MEVAIPYALTAELTHRCPLHCAYCSNPVELSKREHELSTQDWMNVLKEAHDLGIVQLHLTGGEPLLRPDAEQLIRRARELGFFVNVITSGVGVTEKRIRQLALAGVDSIQLSVQAPTTELADAIAGSRAHESKQKAAQWIRAAGLPLHMNVVLHRQNIDLVEDIIELCASWGAERLELANTQYYGWAYLNRQHLLPAKAQLAAAEEAYMRAKERFGQQMELIWVIPDYYEEFPKPCMGGWGSISMTVTPDGRVLPCTAASSIRTMKFDSVKEKTLKWIWEESAAFNAYRGQDWMSEPCRSCEHRFRDFGGCRCQAYLLTGDSGQADPVCQRSPHHHMITEFISTMNAENHAGASAEPGELFPSYAYRGRPVMNGGIAGENI</sequence>
<evidence type="ECO:0000256" key="8">
    <source>
        <dbReference type="HAMAP-Rule" id="MF_00660"/>
    </source>
</evidence>
<feature type="domain" description="Radical SAM core" evidence="9">
    <location>
        <begin position="3"/>
        <end position="218"/>
    </location>
</feature>
<evidence type="ECO:0000256" key="1">
    <source>
        <dbReference type="ARBA" id="ARBA00022485"/>
    </source>
</evidence>
<proteinExistence type="inferred from homology"/>
<dbReference type="InterPro" id="IPR013785">
    <property type="entry name" value="Aldolase_TIM"/>
</dbReference>
<dbReference type="InterPro" id="IPR011843">
    <property type="entry name" value="PQQ_synth_PqqE_bac"/>
</dbReference>
<keyword evidence="1 8" id="KW-0004">4Fe-4S</keyword>
<keyword evidence="3 8" id="KW-0479">Metal-binding</keyword>
<dbReference type="InterPro" id="IPR023885">
    <property type="entry name" value="4Fe4S-binding_SPASM_dom"/>
</dbReference>
<feature type="binding site" evidence="8">
    <location>
        <position position="21"/>
    </location>
    <ligand>
        <name>[4Fe-4S] cluster</name>
        <dbReference type="ChEBI" id="CHEBI:49883"/>
        <note>4Fe-4S-S-AdoMet</note>
    </ligand>
</feature>
<dbReference type="HAMAP" id="MF_00660">
    <property type="entry name" value="PqqE"/>
    <property type="match status" value="1"/>
</dbReference>
<feature type="binding site" evidence="8">
    <location>
        <position position="24"/>
    </location>
    <ligand>
        <name>[4Fe-4S] cluster</name>
        <dbReference type="ChEBI" id="CHEBI:49883"/>
        <note>4Fe-4S-S-AdoMet</note>
    </ligand>
</feature>
<evidence type="ECO:0000256" key="4">
    <source>
        <dbReference type="ARBA" id="ARBA00022905"/>
    </source>
</evidence>
<organism evidence="10 11">
    <name type="scientific">Paenibacillus chibensis</name>
    <dbReference type="NCBI Taxonomy" id="59846"/>
    <lineage>
        <taxon>Bacteria</taxon>
        <taxon>Bacillati</taxon>
        <taxon>Bacillota</taxon>
        <taxon>Bacilli</taxon>
        <taxon>Bacillales</taxon>
        <taxon>Paenibacillaceae</taxon>
        <taxon>Paenibacillus</taxon>
    </lineage>
</organism>
<evidence type="ECO:0000256" key="2">
    <source>
        <dbReference type="ARBA" id="ARBA00022691"/>
    </source>
</evidence>
<dbReference type="CDD" id="cd01335">
    <property type="entry name" value="Radical_SAM"/>
    <property type="match status" value="1"/>
</dbReference>
<evidence type="ECO:0000256" key="7">
    <source>
        <dbReference type="ARBA" id="ARBA00023014"/>
    </source>
</evidence>
<dbReference type="RefSeq" id="WP_328281827.1">
    <property type="nucleotide sequence ID" value="NZ_JARTLD010000066.1"/>
</dbReference>
<dbReference type="CDD" id="cd21119">
    <property type="entry name" value="SPASM_PqqE"/>
    <property type="match status" value="1"/>
</dbReference>
<keyword evidence="4 8" id="KW-0884">PQQ biosynthesis</keyword>
<dbReference type="SUPFAM" id="SSF102114">
    <property type="entry name" value="Radical SAM enzymes"/>
    <property type="match status" value="1"/>
</dbReference>
<dbReference type="SFLD" id="SFLDG01067">
    <property type="entry name" value="SPASM/twitch_domain_containing"/>
    <property type="match status" value="1"/>
</dbReference>
<dbReference type="InterPro" id="IPR017200">
    <property type="entry name" value="PqqE-like"/>
</dbReference>
<comment type="caution">
    <text evidence="10">The sequence shown here is derived from an EMBL/GenBank/DDBJ whole genome shotgun (WGS) entry which is preliminary data.</text>
</comment>
<dbReference type="Proteomes" id="UP001343257">
    <property type="component" value="Unassembled WGS sequence"/>
</dbReference>
<dbReference type="Pfam" id="PF13186">
    <property type="entry name" value="SPASM"/>
    <property type="match status" value="1"/>
</dbReference>
<comment type="pathway">
    <text evidence="8">Cofactor biosynthesis; pyrroloquinoline quinone biosynthesis.</text>
</comment>
<dbReference type="PIRSF" id="PIRSF037420">
    <property type="entry name" value="PQQ_syn_pqqE"/>
    <property type="match status" value="1"/>
</dbReference>
<dbReference type="NCBIfam" id="TIGR02109">
    <property type="entry name" value="PQQ_syn_pqqE"/>
    <property type="match status" value="1"/>
</dbReference>
<dbReference type="EMBL" id="JARTLD010000066">
    <property type="protein sequence ID" value="MED5020434.1"/>
    <property type="molecule type" value="Genomic_DNA"/>
</dbReference>
<reference evidence="10 11" key="1">
    <citation type="submission" date="2023-03" db="EMBL/GenBank/DDBJ databases">
        <title>Bacillus Genome Sequencing.</title>
        <authorList>
            <person name="Dunlap C."/>
        </authorList>
    </citation>
    <scope>NUCLEOTIDE SEQUENCE [LARGE SCALE GENOMIC DNA]</scope>
    <source>
        <strain evidence="10 11">NRS-52</strain>
    </source>
</reference>
<keyword evidence="11" id="KW-1185">Reference proteome</keyword>
<dbReference type="InterPro" id="IPR006638">
    <property type="entry name" value="Elp3/MiaA/NifB-like_rSAM"/>
</dbReference>
<dbReference type="PANTHER" id="PTHR11228:SF7">
    <property type="entry name" value="PQQA PEPTIDE CYCLASE"/>
    <property type="match status" value="1"/>
</dbReference>
<dbReference type="SFLD" id="SFLDG01386">
    <property type="entry name" value="main_SPASM_domain-containing"/>
    <property type="match status" value="1"/>
</dbReference>
<comment type="cofactor">
    <cofactor evidence="8">
        <name>[4Fe-4S] cluster</name>
        <dbReference type="ChEBI" id="CHEBI:49883"/>
    </cofactor>
    <text evidence="8">Binds 1 [4Fe-4S] cluster. The cluster is coordinated with 3 cysteines and an exchangeable S-adenosyl-L-methionine.</text>
</comment>
<comment type="subunit">
    <text evidence="8">Interacts with PqqD. The interaction is necessary for activity of PqqE.</text>
</comment>
<dbReference type="InterPro" id="IPR050377">
    <property type="entry name" value="Radical_SAM_PqqE_MftC-like"/>
</dbReference>
<name>A0ABU6Q1K0_9BACL</name>
<comment type="catalytic activity">
    <reaction evidence="8">
        <text>[PQQ precursor protein] + S-adenosyl-L-methionine = E-Y cross-linked-[PQQ precursor protein] + 5'-deoxyadenosine + L-methionine + H(+)</text>
        <dbReference type="Rhea" id="RHEA:56836"/>
        <dbReference type="Rhea" id="RHEA-COMP:14800"/>
        <dbReference type="Rhea" id="RHEA-COMP:14801"/>
        <dbReference type="ChEBI" id="CHEBI:15378"/>
        <dbReference type="ChEBI" id="CHEBI:17319"/>
        <dbReference type="ChEBI" id="CHEBI:57844"/>
        <dbReference type="ChEBI" id="CHEBI:59789"/>
        <dbReference type="ChEBI" id="CHEBI:141026"/>
        <dbReference type="ChEBI" id="CHEBI:141027"/>
        <dbReference type="EC" id="1.21.98.4"/>
    </reaction>
</comment>
<dbReference type="SFLD" id="SFLDF00280">
    <property type="entry name" value="coenzyme_PQQ_synthesis_protein"/>
    <property type="match status" value="1"/>
</dbReference>
<keyword evidence="5 8" id="KW-0560">Oxidoreductase</keyword>
<dbReference type="Gene3D" id="3.20.20.70">
    <property type="entry name" value="Aldolase class I"/>
    <property type="match status" value="1"/>
</dbReference>
<accession>A0ABU6Q1K0</accession>
<evidence type="ECO:0000256" key="3">
    <source>
        <dbReference type="ARBA" id="ARBA00022723"/>
    </source>
</evidence>
<dbReference type="InterPro" id="IPR007197">
    <property type="entry name" value="rSAM"/>
</dbReference>
<evidence type="ECO:0000259" key="9">
    <source>
        <dbReference type="PROSITE" id="PS51918"/>
    </source>
</evidence>
<dbReference type="SFLD" id="SFLDS00029">
    <property type="entry name" value="Radical_SAM"/>
    <property type="match status" value="1"/>
</dbReference>
<comment type="function">
    <text evidence="8">Catalyzes the cross-linking of a glutamate residue and a tyrosine residue in the PqqA protein as part of the biosynthesis of pyrroloquinoline quinone (PQQ).</text>
</comment>
<protein>
    <recommendedName>
        <fullName evidence="8">PqqA peptide cyclase</fullName>
        <ecNumber evidence="8">1.21.98.4</ecNumber>
    </recommendedName>
    <alternativeName>
        <fullName evidence="8">Coenzyme PQQ synthesis protein E</fullName>
    </alternativeName>
</protein>
<dbReference type="EC" id="1.21.98.4" evidence="8"/>
<dbReference type="NCBIfam" id="TIGR04085">
    <property type="entry name" value="rSAM_more_4Fe4S"/>
    <property type="match status" value="1"/>
</dbReference>
<dbReference type="Pfam" id="PF04055">
    <property type="entry name" value="Radical_SAM"/>
    <property type="match status" value="1"/>
</dbReference>
<comment type="similarity">
    <text evidence="8">Belongs to the radical SAM superfamily. PqqE family.</text>
</comment>
<keyword evidence="2 8" id="KW-0949">S-adenosyl-L-methionine</keyword>
<dbReference type="PROSITE" id="PS51918">
    <property type="entry name" value="RADICAL_SAM"/>
    <property type="match status" value="1"/>
</dbReference>
<feature type="binding site" evidence="8">
    <location>
        <position position="17"/>
    </location>
    <ligand>
        <name>[4Fe-4S] cluster</name>
        <dbReference type="ChEBI" id="CHEBI:49883"/>
        <note>4Fe-4S-S-AdoMet</note>
    </ligand>
</feature>
<dbReference type="PANTHER" id="PTHR11228">
    <property type="entry name" value="RADICAL SAM DOMAIN PROTEIN"/>
    <property type="match status" value="1"/>
</dbReference>
<dbReference type="InterPro" id="IPR058240">
    <property type="entry name" value="rSAM_sf"/>
</dbReference>
<keyword evidence="7 8" id="KW-0411">Iron-sulfur</keyword>
<evidence type="ECO:0000313" key="10">
    <source>
        <dbReference type="EMBL" id="MED5020434.1"/>
    </source>
</evidence>
<dbReference type="SMART" id="SM00729">
    <property type="entry name" value="Elp3"/>
    <property type="match status" value="1"/>
</dbReference>
<keyword evidence="6 8" id="KW-0408">Iron</keyword>
<evidence type="ECO:0000256" key="6">
    <source>
        <dbReference type="ARBA" id="ARBA00023004"/>
    </source>
</evidence>
<gene>
    <name evidence="8 10" type="primary">pqqE</name>
    <name evidence="10" type="ORF">P9847_24500</name>
</gene>
<evidence type="ECO:0000256" key="5">
    <source>
        <dbReference type="ARBA" id="ARBA00023002"/>
    </source>
</evidence>
<evidence type="ECO:0000313" key="11">
    <source>
        <dbReference type="Proteomes" id="UP001343257"/>
    </source>
</evidence>